<protein>
    <submittedName>
        <fullName evidence="2">Uncharacterized protein</fullName>
    </submittedName>
</protein>
<dbReference type="RefSeq" id="WP_106308737.1">
    <property type="nucleotide sequence ID" value="NZ_PVWO01000304.1"/>
</dbReference>
<evidence type="ECO:0000313" key="3">
    <source>
        <dbReference type="Proteomes" id="UP000238937"/>
    </source>
</evidence>
<keyword evidence="3" id="KW-1185">Reference proteome</keyword>
<organism evidence="2 3">
    <name type="scientific">Chamaesiphon polymorphus CCALA 037</name>
    <dbReference type="NCBI Taxonomy" id="2107692"/>
    <lineage>
        <taxon>Bacteria</taxon>
        <taxon>Bacillati</taxon>
        <taxon>Cyanobacteriota</taxon>
        <taxon>Cyanophyceae</taxon>
        <taxon>Gomontiellales</taxon>
        <taxon>Chamaesiphonaceae</taxon>
        <taxon>Chamaesiphon</taxon>
    </lineage>
</organism>
<feature type="compositionally biased region" description="Polar residues" evidence="1">
    <location>
        <begin position="104"/>
        <end position="123"/>
    </location>
</feature>
<proteinExistence type="predicted"/>
<sequence length="132" mass="14574">MSGKSQNLFTVRLNDRYAQEAAIAEYLKDSSEATGKEKATKALLNFYESIALSESGKANKNDIERAAIRCLQNLHSQMLDIVTYHRLQDEVNLPSEILRSIGLPTSSLESANPSPSPIATSDEFSYDFSALD</sequence>
<accession>A0A2T1G7Q9</accession>
<dbReference type="EMBL" id="PVWO01000304">
    <property type="protein sequence ID" value="PSB53282.1"/>
    <property type="molecule type" value="Genomic_DNA"/>
</dbReference>
<name>A0A2T1G7Q9_9CYAN</name>
<evidence type="ECO:0000256" key="1">
    <source>
        <dbReference type="SAM" id="MobiDB-lite"/>
    </source>
</evidence>
<reference evidence="2 3" key="1">
    <citation type="submission" date="2018-03" db="EMBL/GenBank/DDBJ databases">
        <title>The ancient ancestry and fast evolution of plastids.</title>
        <authorList>
            <person name="Moore K.R."/>
            <person name="Magnabosco C."/>
            <person name="Momper L."/>
            <person name="Gold D.A."/>
            <person name="Bosak T."/>
            <person name="Fournier G.P."/>
        </authorList>
    </citation>
    <scope>NUCLEOTIDE SEQUENCE [LARGE SCALE GENOMIC DNA]</scope>
    <source>
        <strain evidence="2 3">CCALA 037</strain>
    </source>
</reference>
<gene>
    <name evidence="2" type="ORF">C7B77_19710</name>
</gene>
<comment type="caution">
    <text evidence="2">The sequence shown here is derived from an EMBL/GenBank/DDBJ whole genome shotgun (WGS) entry which is preliminary data.</text>
</comment>
<dbReference type="AlphaFoldDB" id="A0A2T1G7Q9"/>
<dbReference type="Proteomes" id="UP000238937">
    <property type="component" value="Unassembled WGS sequence"/>
</dbReference>
<feature type="region of interest" description="Disordered" evidence="1">
    <location>
        <begin position="104"/>
        <end position="124"/>
    </location>
</feature>
<evidence type="ECO:0000313" key="2">
    <source>
        <dbReference type="EMBL" id="PSB53282.1"/>
    </source>
</evidence>